<proteinExistence type="predicted"/>
<evidence type="ECO:0000313" key="1">
    <source>
        <dbReference type="EMBL" id="EMJ93241.1"/>
    </source>
</evidence>
<sequence length="213" mass="25496">MEKSKELKPKVVIQIFKSRLILSKGDRGFQNRPIIIWPDRLESTTAKIENQCIHYFGLDLSNNKSFSDSEFFVILDHHSSAKAPENGFYDDRDEITFNYSKVIRFEFDIFEFEKINPEEVNLYFNGKNIGVPKRRRFQIARLKPNLPVRVRINWKSDFSFSRGIERRFYELDYIVEFKGIFENFLNERAKDRTFQKFLQVSNCKEVDLRKILN</sequence>
<dbReference type="Proteomes" id="UP000011988">
    <property type="component" value="Unassembled WGS sequence"/>
</dbReference>
<comment type="caution">
    <text evidence="1">The sequence shown here is derived from an EMBL/GenBank/DDBJ whole genome shotgun (WGS) entry which is preliminary data.</text>
</comment>
<organism evidence="1 2">
    <name type="scientific">Leptospira alstonii serovar Sichuan str. 79601</name>
    <dbReference type="NCBI Taxonomy" id="1218565"/>
    <lineage>
        <taxon>Bacteria</taxon>
        <taxon>Pseudomonadati</taxon>
        <taxon>Spirochaetota</taxon>
        <taxon>Spirochaetia</taxon>
        <taxon>Leptospirales</taxon>
        <taxon>Leptospiraceae</taxon>
        <taxon>Leptospira</taxon>
    </lineage>
</organism>
<accession>M6CRS7</accession>
<name>M6CRS7_9LEPT</name>
<evidence type="ECO:0000313" key="2">
    <source>
        <dbReference type="Proteomes" id="UP000011988"/>
    </source>
</evidence>
<dbReference type="EMBL" id="ANIK01000071">
    <property type="protein sequence ID" value="EMJ93241.1"/>
    <property type="molecule type" value="Genomic_DNA"/>
</dbReference>
<reference evidence="1 2" key="1">
    <citation type="submission" date="2013-01" db="EMBL/GenBank/DDBJ databases">
        <authorList>
            <person name="Harkins D.M."/>
            <person name="Durkin A.S."/>
            <person name="Brinkac L.M."/>
            <person name="Haft D.H."/>
            <person name="Selengut J.D."/>
            <person name="Sanka R."/>
            <person name="DePew J."/>
            <person name="Purushe J."/>
            <person name="Galloway R.L."/>
            <person name="Vinetz J.M."/>
            <person name="Sutton G.G."/>
            <person name="Nierman W.C."/>
            <person name="Fouts D.E."/>
        </authorList>
    </citation>
    <scope>NUCLEOTIDE SEQUENCE [LARGE SCALE GENOMIC DNA]</scope>
    <source>
        <strain evidence="1 2">79601</strain>
    </source>
</reference>
<dbReference type="AlphaFoldDB" id="M6CRS7"/>
<gene>
    <name evidence="1" type="ORF">LEP1GSC194_1842</name>
</gene>
<protein>
    <submittedName>
        <fullName evidence="1">Uncharacterized protein</fullName>
    </submittedName>
</protein>
<dbReference type="PATRIC" id="fig|1218565.3.peg.3260"/>